<feature type="compositionally biased region" description="Polar residues" evidence="1">
    <location>
        <begin position="197"/>
        <end position="207"/>
    </location>
</feature>
<dbReference type="InterPro" id="IPR038678">
    <property type="entry name" value="Spondin_N_sf"/>
</dbReference>
<feature type="chain" id="PRO_5037212063" evidence="2">
    <location>
        <begin position="28"/>
        <end position="434"/>
    </location>
</feature>
<feature type="signal peptide" evidence="2">
    <location>
        <begin position="1"/>
        <end position="27"/>
    </location>
</feature>
<sequence length="434" mass="44665">MFRMNPQRGRSALTTLSLGLCAAVALTACNDDDDPMDPANEPTSFTLTIRNISDGASLATPFAPGVWALTESSAALFDAGMMDRGEGLEGVAEDGATATLLGNVMAKSTTLASGMIGSAPLMPGSSIDIDFEAEPGARLFFGTMFGQSNDLFYAPGESGIALFSGDDPVSGDITSQVSLWDAGTEINEEPGMGANQAPRQSGPNTGATEGLVQRVSDGFSYPDTDAMIRVSIASTPMGNGADFQVTIDNLEGSPTPLAPGAWVTHTGNGVLFESGVPDMGHGLEALAEDGDNSALGTYLSGRNDVEASGVFGSGPAMPGSSHSFMFSAEPGDRLSFATMYGQSNDLFFAPNDDGIDLFPNGSPLGEGGADDVTSQVGLWDAGTEINEEPGVGMYQAPRQSGPNTGPTEGIVQQVMDGFSYPATSDVIEVILTVN</sequence>
<evidence type="ECO:0000313" key="4">
    <source>
        <dbReference type="Proteomes" id="UP000739538"/>
    </source>
</evidence>
<reference evidence="3" key="1">
    <citation type="submission" date="2020-04" db="EMBL/GenBank/DDBJ databases">
        <authorList>
            <person name="Zhang T."/>
        </authorList>
    </citation>
    <scope>NUCLEOTIDE SEQUENCE</scope>
    <source>
        <strain evidence="3">HKST-UBA02</strain>
    </source>
</reference>
<reference evidence="3" key="2">
    <citation type="journal article" date="2021" name="Microbiome">
        <title>Successional dynamics and alternative stable states in a saline activated sludge microbial community over 9 years.</title>
        <authorList>
            <person name="Wang Y."/>
            <person name="Ye J."/>
            <person name="Ju F."/>
            <person name="Liu L."/>
            <person name="Boyd J.A."/>
            <person name="Deng Y."/>
            <person name="Parks D.H."/>
            <person name="Jiang X."/>
            <person name="Yin X."/>
            <person name="Woodcroft B.J."/>
            <person name="Tyson G.W."/>
            <person name="Hugenholtz P."/>
            <person name="Polz M.F."/>
            <person name="Zhang T."/>
        </authorList>
    </citation>
    <scope>NUCLEOTIDE SEQUENCE</scope>
    <source>
        <strain evidence="3">HKST-UBA02</strain>
    </source>
</reference>
<dbReference type="EMBL" id="JAGQHS010000064">
    <property type="protein sequence ID" value="MCA9756725.1"/>
    <property type="molecule type" value="Genomic_DNA"/>
</dbReference>
<name>A0A956SDQ5_UNCEI</name>
<keyword evidence="2" id="KW-0732">Signal</keyword>
<dbReference type="InterPro" id="IPR009465">
    <property type="entry name" value="Spondin_N"/>
</dbReference>
<gene>
    <name evidence="3" type="ORF">KDA27_13050</name>
</gene>
<proteinExistence type="predicted"/>
<evidence type="ECO:0000313" key="3">
    <source>
        <dbReference type="EMBL" id="MCA9756725.1"/>
    </source>
</evidence>
<organism evidence="3 4">
    <name type="scientific">Eiseniibacteriota bacterium</name>
    <dbReference type="NCBI Taxonomy" id="2212470"/>
    <lineage>
        <taxon>Bacteria</taxon>
        <taxon>Candidatus Eiseniibacteriota</taxon>
    </lineage>
</organism>
<dbReference type="NCBIfam" id="NF038123">
    <property type="entry name" value="NF038123_dom"/>
    <property type="match status" value="2"/>
</dbReference>
<accession>A0A956SDQ5</accession>
<feature type="region of interest" description="Disordered" evidence="1">
    <location>
        <begin position="186"/>
        <end position="209"/>
    </location>
</feature>
<dbReference type="Proteomes" id="UP000739538">
    <property type="component" value="Unassembled WGS sequence"/>
</dbReference>
<evidence type="ECO:0000256" key="1">
    <source>
        <dbReference type="SAM" id="MobiDB-lite"/>
    </source>
</evidence>
<dbReference type="Gene3D" id="2.60.40.2130">
    <property type="entry name" value="F-spondin domain"/>
    <property type="match status" value="2"/>
</dbReference>
<comment type="caution">
    <text evidence="3">The sequence shown here is derived from an EMBL/GenBank/DDBJ whole genome shotgun (WGS) entry which is preliminary data.</text>
</comment>
<protein>
    <submittedName>
        <fullName evidence="3">Spondin domain-containing protein</fullName>
    </submittedName>
</protein>
<dbReference type="AlphaFoldDB" id="A0A956SDQ5"/>
<evidence type="ECO:0000256" key="2">
    <source>
        <dbReference type="SAM" id="SignalP"/>
    </source>
</evidence>
<dbReference type="PROSITE" id="PS51257">
    <property type="entry name" value="PROKAR_LIPOPROTEIN"/>
    <property type="match status" value="1"/>
</dbReference>